<evidence type="ECO:0000259" key="1">
    <source>
        <dbReference type="Pfam" id="PF01966"/>
    </source>
</evidence>
<gene>
    <name evidence="2" type="ORF">HC248_03280</name>
</gene>
<dbReference type="Pfam" id="PF01966">
    <property type="entry name" value="HD"/>
    <property type="match status" value="1"/>
</dbReference>
<dbReference type="Proteomes" id="UP000502041">
    <property type="component" value="Chromosome"/>
</dbReference>
<dbReference type="InterPro" id="IPR006674">
    <property type="entry name" value="HD_domain"/>
</dbReference>
<organism evidence="2 3">
    <name type="scientific">Polaromonas vacuolata</name>
    <dbReference type="NCBI Taxonomy" id="37448"/>
    <lineage>
        <taxon>Bacteria</taxon>
        <taxon>Pseudomonadati</taxon>
        <taxon>Pseudomonadota</taxon>
        <taxon>Betaproteobacteria</taxon>
        <taxon>Burkholderiales</taxon>
        <taxon>Comamonadaceae</taxon>
        <taxon>Polaromonas</taxon>
    </lineage>
</organism>
<dbReference type="KEGG" id="pvac:HC248_03280"/>
<sequence length="189" mass="21066">MPENLLEPLSEIENYFKTDGHLVYGEAITQLEHALQCAHLAEQAGASDALIVAALFHDVGHMLHRDAATALANDDKHEILGAKFLSRWFAPDVTQPVAFHVSAKRYLCAREAQYKNSLSVISQHTLRLQGGVMTAEQADEFSATAYAMDGVSLRRWDDLAKVKNLSTPPWEHFIQITYRCAALKKCESN</sequence>
<dbReference type="EMBL" id="CP051461">
    <property type="protein sequence ID" value="QJC57948.1"/>
    <property type="molecule type" value="Genomic_DNA"/>
</dbReference>
<dbReference type="CDD" id="cd00077">
    <property type="entry name" value="HDc"/>
    <property type="match status" value="1"/>
</dbReference>
<evidence type="ECO:0000313" key="3">
    <source>
        <dbReference type="Proteomes" id="UP000502041"/>
    </source>
</evidence>
<dbReference type="SUPFAM" id="SSF109604">
    <property type="entry name" value="HD-domain/PDEase-like"/>
    <property type="match status" value="1"/>
</dbReference>
<dbReference type="InterPro" id="IPR003607">
    <property type="entry name" value="HD/PDEase_dom"/>
</dbReference>
<reference evidence="2 3" key="1">
    <citation type="submission" date="2020-04" db="EMBL/GenBank/DDBJ databases">
        <title>Complete genome of a Psychrophilic, Marine, Gas Vacuolate Bacterium Polaromonas vacuolata KCTC 22033T.</title>
        <authorList>
            <person name="Hwang K."/>
            <person name="Kim K.M."/>
        </authorList>
    </citation>
    <scope>NUCLEOTIDE SEQUENCE [LARGE SCALE GENOMIC DNA]</scope>
    <source>
        <strain evidence="2 3">KCTC 22033</strain>
    </source>
</reference>
<dbReference type="Gene3D" id="1.10.3210.10">
    <property type="entry name" value="Hypothetical protein af1432"/>
    <property type="match status" value="1"/>
</dbReference>
<dbReference type="PANTHER" id="PTHR40202">
    <property type="match status" value="1"/>
</dbReference>
<dbReference type="RefSeq" id="WP_168923394.1">
    <property type="nucleotide sequence ID" value="NZ_CP051461.1"/>
</dbReference>
<proteinExistence type="predicted"/>
<feature type="domain" description="HD" evidence="1">
    <location>
        <begin position="31"/>
        <end position="93"/>
    </location>
</feature>
<accession>A0A6H2HDK0</accession>
<dbReference type="AlphaFoldDB" id="A0A6H2HDK0"/>
<evidence type="ECO:0000313" key="2">
    <source>
        <dbReference type="EMBL" id="QJC57948.1"/>
    </source>
</evidence>
<dbReference type="NCBIfam" id="TIGR03276">
    <property type="entry name" value="Phn-HD"/>
    <property type="match status" value="1"/>
</dbReference>
<protein>
    <recommendedName>
        <fullName evidence="1">HD domain-containing protein</fullName>
    </recommendedName>
</protein>
<keyword evidence="3" id="KW-1185">Reference proteome</keyword>
<dbReference type="InterPro" id="IPR052567">
    <property type="entry name" value="OP_Dioxygenase"/>
</dbReference>
<dbReference type="InterPro" id="IPR017670">
    <property type="entry name" value="Phosphonate_degrad-assoc"/>
</dbReference>
<dbReference type="PANTHER" id="PTHR40202:SF1">
    <property type="entry name" value="HD DOMAIN-CONTAINING PROTEIN"/>
    <property type="match status" value="1"/>
</dbReference>
<name>A0A6H2HDK0_9BURK</name>